<protein>
    <recommendedName>
        <fullName evidence="4">Dynein regulatory complex protein 10</fullName>
    </recommendedName>
    <alternativeName>
        <fullName evidence="10">IQ domain-containing protein D</fullName>
    </alternativeName>
</protein>
<feature type="coiled-coil region" evidence="12">
    <location>
        <begin position="366"/>
        <end position="400"/>
    </location>
</feature>
<proteinExistence type="inferred from homology"/>
<dbReference type="EMBL" id="CAIIXF020000012">
    <property type="protein sequence ID" value="CAH1802029.1"/>
    <property type="molecule type" value="Genomic_DNA"/>
</dbReference>
<evidence type="ECO:0000256" key="5">
    <source>
        <dbReference type="ARBA" id="ARBA00022490"/>
    </source>
</evidence>
<evidence type="ECO:0000256" key="11">
    <source>
        <dbReference type="ARBA" id="ARBA00046836"/>
    </source>
</evidence>
<dbReference type="Proteomes" id="UP000749559">
    <property type="component" value="Unassembled WGS sequence"/>
</dbReference>
<evidence type="ECO:0000313" key="15">
    <source>
        <dbReference type="Proteomes" id="UP000749559"/>
    </source>
</evidence>
<feature type="compositionally biased region" description="Basic and acidic residues" evidence="13">
    <location>
        <begin position="289"/>
        <end position="309"/>
    </location>
</feature>
<evidence type="ECO:0000256" key="10">
    <source>
        <dbReference type="ARBA" id="ARBA00032180"/>
    </source>
</evidence>
<feature type="coiled-coil region" evidence="12">
    <location>
        <begin position="244"/>
        <end position="275"/>
    </location>
</feature>
<dbReference type="InterPro" id="IPR000048">
    <property type="entry name" value="IQ_motif_EF-hand-BS"/>
</dbReference>
<evidence type="ECO:0000256" key="2">
    <source>
        <dbReference type="ARBA" id="ARBA00004611"/>
    </source>
</evidence>
<dbReference type="InterPro" id="IPR042815">
    <property type="entry name" value="DRC10"/>
</dbReference>
<feature type="compositionally biased region" description="Basic and acidic residues" evidence="13">
    <location>
        <begin position="124"/>
        <end position="134"/>
    </location>
</feature>
<keyword evidence="9" id="KW-0966">Cell projection</keyword>
<comment type="similarity">
    <text evidence="3">Belongs to the DRC10 family.</text>
</comment>
<comment type="function">
    <text evidence="1">Component of the nexin-dynein regulatory complex (N-DRC), a key regulator of ciliary/flagellar motility which maintains the alignment and integrity of the distal axoneme and regulates microtubule sliding in motile axonemes.</text>
</comment>
<feature type="compositionally biased region" description="Low complexity" evidence="13">
    <location>
        <begin position="135"/>
        <end position="146"/>
    </location>
</feature>
<evidence type="ECO:0000256" key="9">
    <source>
        <dbReference type="ARBA" id="ARBA00023273"/>
    </source>
</evidence>
<keyword evidence="15" id="KW-1185">Reference proteome</keyword>
<evidence type="ECO:0000256" key="12">
    <source>
        <dbReference type="SAM" id="Coils"/>
    </source>
</evidence>
<dbReference type="OrthoDB" id="536093at2759"/>
<reference evidence="14" key="1">
    <citation type="submission" date="2022-03" db="EMBL/GenBank/DDBJ databases">
        <authorList>
            <person name="Martin C."/>
        </authorList>
    </citation>
    <scope>NUCLEOTIDE SEQUENCE</scope>
</reference>
<accession>A0A8J1XP26</accession>
<evidence type="ECO:0000256" key="3">
    <source>
        <dbReference type="ARBA" id="ARBA00009071"/>
    </source>
</evidence>
<dbReference type="PROSITE" id="PS50096">
    <property type="entry name" value="IQ"/>
    <property type="match status" value="1"/>
</dbReference>
<evidence type="ECO:0000256" key="6">
    <source>
        <dbReference type="ARBA" id="ARBA00022846"/>
    </source>
</evidence>
<evidence type="ECO:0000256" key="4">
    <source>
        <dbReference type="ARBA" id="ARBA00021752"/>
    </source>
</evidence>
<comment type="subunit">
    <text evidence="11">Component of the nexin-dynein regulatory complex (N-DRC). Interacts with CFAP52.</text>
</comment>
<gene>
    <name evidence="14" type="ORF">OFUS_LOCUS25751</name>
</gene>
<name>A0A8J1XP26_OWEFU</name>
<evidence type="ECO:0000256" key="13">
    <source>
        <dbReference type="SAM" id="MobiDB-lite"/>
    </source>
</evidence>
<evidence type="ECO:0000256" key="7">
    <source>
        <dbReference type="ARBA" id="ARBA00023069"/>
    </source>
</evidence>
<keyword evidence="12" id="KW-0175">Coiled coil</keyword>
<comment type="subcellular location">
    <subcellularLocation>
        <location evidence="2">Cytoplasm</location>
        <location evidence="2">Cytoskeleton</location>
        <location evidence="2">Flagellum axoneme</location>
    </subcellularLocation>
</comment>
<comment type="caution">
    <text evidence="14">The sequence shown here is derived from an EMBL/GenBank/DDBJ whole genome shotgun (WGS) entry which is preliminary data.</text>
</comment>
<dbReference type="CDD" id="cd23767">
    <property type="entry name" value="IQCD"/>
    <property type="match status" value="1"/>
</dbReference>
<feature type="region of interest" description="Disordered" evidence="13">
    <location>
        <begin position="289"/>
        <end position="312"/>
    </location>
</feature>
<keyword evidence="6" id="KW-0282">Flagellum</keyword>
<feature type="region of interest" description="Disordered" evidence="13">
    <location>
        <begin position="115"/>
        <end position="146"/>
    </location>
</feature>
<sequence>MATMTEVQPVEVVQMRIQQRSNHAMSQNKQRQRAIKLDPLRALEPARKKLTTVESQRILTVLEETIKRSEMITILPYLMDNMDRFAIVLGNELVNMLKTHRVMLDSYKDLKSNTERLIKKKDRKGSPKLKDDGSRASSASSIGSSRSIDDRLESSIHNLHLVANQITQSCKNILRAFSLNPSAVNTLRGEKSWRSIDARTLIGTMSELKEIILEKLLTTPVEELEKQKYLEQITDRERQNATVIHKLEAELAAAEEDKESEIKKKNDVIRKLQADLFQIDKFSQEHIRRTKQEAEKQESADVKNSEGKKQKLTQEVNQLSTQMANLVTEHREHEQSLRKRKYKIETEVENWIQKYDQDMGERQDEFEEIDAVYTEEKKQLNELEERFKTLEAEYNSIMEERRISRERREAQEREMQAAVKAATTIQAYWRSFKVRKALKARKKGKKGKGKKGKK</sequence>
<dbReference type="PANTHER" id="PTHR31598">
    <property type="entry name" value="IQ DOMAIN-CONTAINING PROTEIN D"/>
    <property type="match status" value="1"/>
</dbReference>
<evidence type="ECO:0000256" key="8">
    <source>
        <dbReference type="ARBA" id="ARBA00023212"/>
    </source>
</evidence>
<evidence type="ECO:0000256" key="1">
    <source>
        <dbReference type="ARBA" id="ARBA00003029"/>
    </source>
</evidence>
<dbReference type="PANTHER" id="PTHR31598:SF1">
    <property type="entry name" value="DYNEIN REGULATORY COMPLEX PROTEIN 10"/>
    <property type="match status" value="1"/>
</dbReference>
<organism evidence="14 15">
    <name type="scientific">Owenia fusiformis</name>
    <name type="common">Polychaete worm</name>
    <dbReference type="NCBI Taxonomy" id="6347"/>
    <lineage>
        <taxon>Eukaryota</taxon>
        <taxon>Metazoa</taxon>
        <taxon>Spiralia</taxon>
        <taxon>Lophotrochozoa</taxon>
        <taxon>Annelida</taxon>
        <taxon>Polychaeta</taxon>
        <taxon>Sedentaria</taxon>
        <taxon>Canalipalpata</taxon>
        <taxon>Sabellida</taxon>
        <taxon>Oweniida</taxon>
        <taxon>Oweniidae</taxon>
        <taxon>Owenia</taxon>
    </lineage>
</organism>
<keyword evidence="5" id="KW-0963">Cytoplasm</keyword>
<dbReference type="AlphaFoldDB" id="A0A8J1XP26"/>
<dbReference type="Pfam" id="PF00612">
    <property type="entry name" value="IQ"/>
    <property type="match status" value="1"/>
</dbReference>
<keyword evidence="7" id="KW-0969">Cilium</keyword>
<evidence type="ECO:0000313" key="14">
    <source>
        <dbReference type="EMBL" id="CAH1802029.1"/>
    </source>
</evidence>
<keyword evidence="8" id="KW-0206">Cytoskeleton</keyword>